<dbReference type="ExpressionAtlas" id="Q9XEI9">
    <property type="expression patterns" value="baseline and differential"/>
</dbReference>
<proteinExistence type="predicted"/>
<evidence type="ECO:0000313" key="1">
    <source>
        <dbReference type="EMBL" id="AAD20309.1"/>
    </source>
</evidence>
<protein>
    <submittedName>
        <fullName evidence="1">Uncharacterized protein</fullName>
    </submittedName>
</protein>
<sequence>MVKLLGKVLEHDDTDADRSEGKKLDVGFTETTEQFESTFGVRYWKAGSSATVPSSAQKVFTMVRMEPFSLKSCLLPHSIKDQNTGSWTRFVNDCGTELIRLQIR</sequence>
<dbReference type="InterPro" id="IPR009836">
    <property type="entry name" value="GRDP-like"/>
</dbReference>
<dbReference type="AlphaFoldDB" id="Q9XEI9"/>
<dbReference type="PANTHER" id="PTHR34365:SF7">
    <property type="entry name" value="GLYCINE-RICH DOMAIN-CONTAINING PROTEIN 1"/>
    <property type="match status" value="1"/>
</dbReference>
<organism evidence="1">
    <name type="scientific">Zea mays</name>
    <name type="common">Maize</name>
    <dbReference type="NCBI Taxonomy" id="4577"/>
    <lineage>
        <taxon>Eukaryota</taxon>
        <taxon>Viridiplantae</taxon>
        <taxon>Streptophyta</taxon>
        <taxon>Embryophyta</taxon>
        <taxon>Tracheophyta</taxon>
        <taxon>Spermatophyta</taxon>
        <taxon>Magnoliopsida</taxon>
        <taxon>Liliopsida</taxon>
        <taxon>Poales</taxon>
        <taxon>Poaceae</taxon>
        <taxon>PACMAD clade</taxon>
        <taxon>Panicoideae</taxon>
        <taxon>Andropogonodae</taxon>
        <taxon>Andropogoneae</taxon>
        <taxon>Tripsacinae</taxon>
        <taxon>Zea</taxon>
    </lineage>
</organism>
<name>Q9XEI9_MAIZE</name>
<reference evidence="1" key="1">
    <citation type="journal article" date="2001" name="Genome Res.">
        <title>Sequence, regulation, and evolution of the maize 22-kD alpha zein gene family.</title>
        <authorList>
            <person name="Song R."/>
            <person name="Llaca V."/>
            <person name="Linton E."/>
            <person name="Messing J."/>
        </authorList>
    </citation>
    <scope>NUCLEOTIDE SEQUENCE</scope>
</reference>
<dbReference type="EMBL" id="AF090447">
    <property type="protein sequence ID" value="AAD20309.1"/>
    <property type="molecule type" value="Genomic_DNA"/>
</dbReference>
<dbReference type="PANTHER" id="PTHR34365">
    <property type="entry name" value="ENOLASE (DUF1399)"/>
    <property type="match status" value="1"/>
</dbReference>
<accession>Q9XEI9</accession>